<dbReference type="GO" id="GO:0005737">
    <property type="term" value="C:cytoplasm"/>
    <property type="evidence" value="ECO:0007669"/>
    <property type="project" value="UniProtKB-SubCell"/>
</dbReference>
<dbReference type="InterPro" id="IPR004534">
    <property type="entry name" value="SelA_trans"/>
</dbReference>
<evidence type="ECO:0000256" key="1">
    <source>
        <dbReference type="ARBA" id="ARBA00001933"/>
    </source>
</evidence>
<evidence type="ECO:0000256" key="2">
    <source>
        <dbReference type="ARBA" id="ARBA00022490"/>
    </source>
</evidence>
<evidence type="ECO:0000256" key="5">
    <source>
        <dbReference type="ARBA" id="ARBA00022917"/>
    </source>
</evidence>
<keyword evidence="4 8" id="KW-0663">Pyridoxal phosphate</keyword>
<evidence type="ECO:0000256" key="7">
    <source>
        <dbReference type="ARBA" id="ARBA00044507"/>
    </source>
</evidence>
<dbReference type="InterPro" id="IPR015424">
    <property type="entry name" value="PyrdxlP-dep_Trfase"/>
</dbReference>
<dbReference type="GO" id="GO:0004125">
    <property type="term" value="F:L-seryl-tRNA(Sec) selenium transferase activity"/>
    <property type="evidence" value="ECO:0007669"/>
    <property type="project" value="UniProtKB-UniRule"/>
</dbReference>
<dbReference type="Proteomes" id="UP000017747">
    <property type="component" value="Unassembled WGS sequence"/>
</dbReference>
<evidence type="ECO:0000256" key="4">
    <source>
        <dbReference type="ARBA" id="ARBA00022898"/>
    </source>
</evidence>
<dbReference type="InterPro" id="IPR018319">
    <property type="entry name" value="SelA-like"/>
</dbReference>
<dbReference type="EC" id="2.9.1.1" evidence="8"/>
<dbReference type="Gene3D" id="3.40.640.10">
    <property type="entry name" value="Type I PLP-dependent aspartate aminotransferase-like (Major domain)"/>
    <property type="match status" value="1"/>
</dbReference>
<accession>V7I7I8</accession>
<keyword evidence="5 8" id="KW-0648">Protein biosynthesis</keyword>
<comment type="subcellular location">
    <subcellularLocation>
        <location evidence="8">Cytoplasm</location>
    </subcellularLocation>
</comment>
<dbReference type="Gene3D" id="3.90.1150.180">
    <property type="match status" value="1"/>
</dbReference>
<dbReference type="AlphaFoldDB" id="V7I7I8"/>
<dbReference type="PATRIC" id="fig|994573.3.peg.1694"/>
<dbReference type="EMBL" id="AXUN02000169">
    <property type="protein sequence ID" value="ETA80987.1"/>
    <property type="molecule type" value="Genomic_DNA"/>
</dbReference>
<comment type="cofactor">
    <cofactor evidence="1 8 9">
        <name>pyridoxal 5'-phosphate</name>
        <dbReference type="ChEBI" id="CHEBI:597326"/>
    </cofactor>
</comment>
<name>V7I7I8_9CLOT</name>
<evidence type="ECO:0000256" key="8">
    <source>
        <dbReference type="HAMAP-Rule" id="MF_00423"/>
    </source>
</evidence>
<dbReference type="GO" id="GO:0001717">
    <property type="term" value="P:conversion of seryl-tRNAsec to selenocys-tRNAsec"/>
    <property type="evidence" value="ECO:0007669"/>
    <property type="project" value="UniProtKB-UniRule"/>
</dbReference>
<gene>
    <name evidence="8" type="primary">selA</name>
    <name evidence="10" type="ORF">T472_0209130</name>
</gene>
<feature type="modified residue" description="N6-(pyridoxal phosphate)lysine" evidence="8 9">
    <location>
        <position position="308"/>
    </location>
</feature>
<evidence type="ECO:0000313" key="11">
    <source>
        <dbReference type="Proteomes" id="UP000017747"/>
    </source>
</evidence>
<comment type="function">
    <text evidence="8">Converts seryl-tRNA(Sec) to selenocysteinyl-tRNA(Sec) required for selenoprotein biosynthesis.</text>
</comment>
<keyword evidence="6 8" id="KW-0711">Selenium</keyword>
<sequence>MAAIHLSRGKNKEHSMDRLRNIPKLDLILKDERFLNLNRKYGEKLVKLCTKEGLESMRSAILAGGDGEHISIDLDTICFFTERCIEERSRSSLVNVINATGVVLHTNLGRSLLSEKAAEAAARVARNYVSLEFDMESGNRGHRDEAAAAVIRELTGAEDAAVVNNNAAAVLIVLAAISKDSEVLVSRGELVEIGGSFRIPDVMELSGGRLKEVGTTNMTRLSDYEKSISENTGLLLKVHTSNYRIVGFHSETSVSDLSNLSKKTGIPLYVDLGSGSLMETREFTSEHEDTVQEVLRSGADIISFSGDKLLGGPQAGIIAGRRDLVEKVRNHPLMRALRPDKMTLAALEATLKSWLLEDGEGIPVKHILTRDKALIRVECDRMCSRLQQMGFEASVREVSSASGGGTLPASDIPSYGVHVKAKANSLLSAEDLRTLLRLGEDPVIARVTKDEVVLDLRTVREWEQNIIESKFSLIAKGWW</sequence>
<reference evidence="10 11" key="1">
    <citation type="journal article" date="2014" name="Genome Announc.">
        <title>Genome Sequence of Youngiibacter fragilis, the Type Strain of the Genus Youngiibacter.</title>
        <authorList>
            <person name="Wawrik C.B."/>
            <person name="Callaghan A.V."/>
            <person name="Stamps B.W."/>
            <person name="Wawrik B."/>
        </authorList>
    </citation>
    <scope>NUCLEOTIDE SEQUENCE [LARGE SCALE GENOMIC DNA]</scope>
    <source>
        <strain evidence="10 11">232.1</strain>
    </source>
</reference>
<comment type="caution">
    <text evidence="10">The sequence shown here is derived from an EMBL/GenBank/DDBJ whole genome shotgun (WGS) entry which is preliminary data.</text>
</comment>
<comment type="similarity">
    <text evidence="7 8">Belongs to the SelA family.</text>
</comment>
<evidence type="ECO:0000313" key="10">
    <source>
        <dbReference type="EMBL" id="ETA80987.1"/>
    </source>
</evidence>
<comment type="pathway">
    <text evidence="8">Aminoacyl-tRNA biosynthesis; selenocysteinyl-tRNA(Sec) biosynthesis; selenocysteinyl-tRNA(Sec) from L-seryl-tRNA(Sec) (bacterial route): step 1/1.</text>
</comment>
<keyword evidence="3 8" id="KW-0808">Transferase</keyword>
<dbReference type="UniPathway" id="UPA00906">
    <property type="reaction ID" value="UER00896"/>
</dbReference>
<evidence type="ECO:0000256" key="6">
    <source>
        <dbReference type="ARBA" id="ARBA00023266"/>
    </source>
</evidence>
<evidence type="ECO:0000256" key="9">
    <source>
        <dbReference type="PIRSR" id="PIRSR618319-50"/>
    </source>
</evidence>
<dbReference type="GO" id="GO:0001514">
    <property type="term" value="P:selenocysteine incorporation"/>
    <property type="evidence" value="ECO:0007669"/>
    <property type="project" value="UniProtKB-UniRule"/>
</dbReference>
<dbReference type="PANTHER" id="PTHR32328:SF0">
    <property type="entry name" value="L-SERYL-TRNA(SEC) SELENIUM TRANSFERASE"/>
    <property type="match status" value="1"/>
</dbReference>
<organism evidence="10 11">
    <name type="scientific">Youngiibacter fragilis 232.1</name>
    <dbReference type="NCBI Taxonomy" id="994573"/>
    <lineage>
        <taxon>Bacteria</taxon>
        <taxon>Bacillati</taxon>
        <taxon>Bacillota</taxon>
        <taxon>Clostridia</taxon>
        <taxon>Eubacteriales</taxon>
        <taxon>Clostridiaceae</taxon>
        <taxon>Youngiibacter</taxon>
    </lineage>
</organism>
<dbReference type="NCBIfam" id="TIGR00474">
    <property type="entry name" value="selA"/>
    <property type="match status" value="1"/>
</dbReference>
<evidence type="ECO:0000256" key="3">
    <source>
        <dbReference type="ARBA" id="ARBA00022679"/>
    </source>
</evidence>
<proteinExistence type="inferred from homology"/>
<comment type="catalytic activity">
    <reaction evidence="8">
        <text>L-seryl-tRNA(Sec) + selenophosphate + H(+) = L-selenocysteinyl-tRNA(Sec) + phosphate</text>
        <dbReference type="Rhea" id="RHEA:22728"/>
        <dbReference type="Rhea" id="RHEA-COMP:9742"/>
        <dbReference type="Rhea" id="RHEA-COMP:9743"/>
        <dbReference type="ChEBI" id="CHEBI:15378"/>
        <dbReference type="ChEBI" id="CHEBI:16144"/>
        <dbReference type="ChEBI" id="CHEBI:43474"/>
        <dbReference type="ChEBI" id="CHEBI:78533"/>
        <dbReference type="ChEBI" id="CHEBI:78573"/>
        <dbReference type="EC" id="2.9.1.1"/>
    </reaction>
</comment>
<dbReference type="OrthoDB" id="9787096at2"/>
<protein>
    <recommendedName>
        <fullName evidence="8">L-seryl-tRNA(Sec) selenium transferase</fullName>
        <ecNumber evidence="8">2.9.1.1</ecNumber>
    </recommendedName>
    <alternativeName>
        <fullName evidence="8">Selenocysteine synthase</fullName>
        <shortName evidence="8">Sec synthase</shortName>
    </alternativeName>
    <alternativeName>
        <fullName evidence="8">Selenocysteinyl-tRNA(Sec) synthase</fullName>
    </alternativeName>
</protein>
<keyword evidence="2 8" id="KW-0963">Cytoplasm</keyword>
<dbReference type="SUPFAM" id="SSF53383">
    <property type="entry name" value="PLP-dependent transferases"/>
    <property type="match status" value="1"/>
</dbReference>
<dbReference type="HAMAP" id="MF_00423">
    <property type="entry name" value="SelA"/>
    <property type="match status" value="1"/>
</dbReference>
<dbReference type="STRING" id="994573.T472_0209130"/>
<keyword evidence="11" id="KW-1185">Reference proteome</keyword>
<dbReference type="InterPro" id="IPR015421">
    <property type="entry name" value="PyrdxlP-dep_Trfase_major"/>
</dbReference>
<dbReference type="eggNOG" id="COG1921">
    <property type="taxonomic scope" value="Bacteria"/>
</dbReference>
<dbReference type="PANTHER" id="PTHR32328">
    <property type="entry name" value="L-SERYL-TRNA(SEC) SELENIUM TRANSFERASE"/>
    <property type="match status" value="1"/>
</dbReference>
<dbReference type="Pfam" id="PF03841">
    <property type="entry name" value="SelA"/>
    <property type="match status" value="1"/>
</dbReference>